<dbReference type="EMBL" id="KU878088">
    <property type="protein sequence ID" value="AMS01226.1"/>
    <property type="molecule type" value="Genomic_DNA"/>
</dbReference>
<dbReference type="Proteomes" id="UP000202618">
    <property type="component" value="Segment"/>
</dbReference>
<organism evidence="2 3">
    <name type="scientific">Bacillus phage AR9</name>
    <dbReference type="NCBI Taxonomy" id="1815509"/>
    <lineage>
        <taxon>Viruses</taxon>
        <taxon>Duplodnaviria</taxon>
        <taxon>Heunggongvirae</taxon>
        <taxon>Uroviricota</taxon>
        <taxon>Caudoviricetes</taxon>
        <taxon>Takahashivirus</taxon>
        <taxon>Bacillus phage PBS1</taxon>
    </lineage>
</organism>
<evidence type="ECO:0000313" key="3">
    <source>
        <dbReference type="Proteomes" id="UP000202618"/>
    </source>
</evidence>
<evidence type="ECO:0000313" key="2">
    <source>
        <dbReference type="EMBL" id="AMS01226.1"/>
    </source>
</evidence>
<dbReference type="KEGG" id="vg:29058860"/>
<accession>A0A172JI49</accession>
<feature type="coiled-coil region" evidence="1">
    <location>
        <begin position="6"/>
        <end position="33"/>
    </location>
</feature>
<proteinExistence type="predicted"/>
<sequence length="228" mass="26151">MADNINIDISKELSILQNELEKIDELYDETKEHYDKVKNSGSNGTLTFIEKQTSNLISLKTGKISIIQQIVNAKKTEADIALKNQRNQEGGDNSDIREIVAGVHDYILNNKKDKKFSEIINKQESEDISGSQKNDEEVDALLEARLKEEQNESNSEKEETVIEEKINDYQYVVDMEKNIYCLDGDYNIIEDAEIPDLQIEITEENGEYIAKDENGKIYDVVEFTEDEE</sequence>
<evidence type="ECO:0000256" key="1">
    <source>
        <dbReference type="SAM" id="Coils"/>
    </source>
</evidence>
<dbReference type="GeneID" id="29058860"/>
<name>A0A172JI49_BPPB1</name>
<protein>
    <submittedName>
        <fullName evidence="2">Uncharacterized protein</fullName>
    </submittedName>
</protein>
<dbReference type="RefSeq" id="YP_009283046.1">
    <property type="nucleotide sequence ID" value="NC_031039.1"/>
</dbReference>
<reference evidence="2 3" key="1">
    <citation type="journal article" date="2016" name="Virology">
        <title>The genome of AR9, a giant transducing Bacillus phage encoding two multisubunit RNA polymerases.</title>
        <authorList>
            <person name="Lavysh D."/>
            <person name="Sokolova M."/>
            <person name="Minakhin L."/>
            <person name="Yakunina M."/>
            <person name="Artamonova T."/>
            <person name="Kozyavkin S."/>
            <person name="Makarova K.S."/>
            <person name="Koonin E.V."/>
            <person name="Severinov K."/>
        </authorList>
    </citation>
    <scope>NUCLEOTIDE SEQUENCE [LARGE SCALE GENOMIC DNA]</scope>
</reference>
<gene>
    <name evidence="2" type="ORF">AR9_g142</name>
</gene>
<keyword evidence="1" id="KW-0175">Coiled coil</keyword>